<dbReference type="HOGENOM" id="CLU_850560_0_0_1"/>
<feature type="compositionally biased region" description="Polar residues" evidence="1">
    <location>
        <begin position="53"/>
        <end position="67"/>
    </location>
</feature>
<reference evidence="3 4" key="1">
    <citation type="journal article" date="1998" name="Science">
        <title>Genome sequence of the nematode C. elegans: a platform for investigating biology.</title>
        <authorList>
            <consortium name="The C. elegans sequencing consortium"/>
            <person name="Sulson J.E."/>
            <person name="Waterston R."/>
        </authorList>
    </citation>
    <scope>NUCLEOTIDE SEQUENCE [LARGE SCALE GENOMIC DNA]</scope>
    <source>
        <strain evidence="3 4">Bristol N2</strain>
    </source>
</reference>
<dbReference type="Bgee" id="WBGene00020379">
    <property type="expression patterns" value="Expressed in pharyngeal muscle cell (C elegans) and 4 other cell types or tissues"/>
</dbReference>
<dbReference type="UCSC" id="T09B4.5a">
    <property type="organism name" value="c. elegans"/>
</dbReference>
<feature type="compositionally biased region" description="Low complexity" evidence="1">
    <location>
        <begin position="69"/>
        <end position="88"/>
    </location>
</feature>
<dbReference type="eggNOG" id="ENOG502TIM8">
    <property type="taxonomic scope" value="Eukaryota"/>
</dbReference>
<evidence type="ECO:0007829" key="6">
    <source>
        <dbReference type="PeptideAtlas" id="O02155"/>
    </source>
</evidence>
<evidence type="ECO:0000313" key="5">
    <source>
        <dbReference type="WormBase" id="T09B4.5"/>
    </source>
</evidence>
<protein>
    <submittedName>
        <fullName evidence="3">Uncharacterized protein</fullName>
    </submittedName>
</protein>
<keyword evidence="4" id="KW-1185">Reference proteome</keyword>
<dbReference type="PeptideAtlas" id="O02155"/>
<evidence type="ECO:0000256" key="2">
    <source>
        <dbReference type="SAM" id="Phobius"/>
    </source>
</evidence>
<feature type="compositionally biased region" description="Basic residues" evidence="1">
    <location>
        <begin position="1"/>
        <end position="11"/>
    </location>
</feature>
<dbReference type="OMA" id="FSTCRWY"/>
<dbReference type="PaxDb" id="6239-T09B4.5a"/>
<name>O02155_CAEEL</name>
<evidence type="ECO:0000256" key="1">
    <source>
        <dbReference type="SAM" id="MobiDB-lite"/>
    </source>
</evidence>
<proteinExistence type="evidence at protein level"/>
<keyword evidence="2" id="KW-0472">Membrane</keyword>
<dbReference type="EMBL" id="BX284601">
    <property type="protein sequence ID" value="CCD71990.1"/>
    <property type="molecule type" value="Genomic_DNA"/>
</dbReference>
<feature type="compositionally biased region" description="Polar residues" evidence="1">
    <location>
        <begin position="142"/>
        <end position="159"/>
    </location>
</feature>
<accession>O02155</accession>
<sequence>MPPKLRARSTSRSRNAVSAPSSEKKTKMSKSPSPAKSARKASKSPARARTSNVKKTPSRSASKSATRGRTASKTPKTPSKTPSSASARSRSRSRGRPTNASRLSASTPSASSTSVKRSRSVTKTPRDVVKTIEVADDEDEVTTPSRLRQRNVRNLTQDPPASRSRLPRAVHHTFEGLPVRTTRSASKAQKSQCCAFLTNAKAHAISAYNWIAALLSTIFAYIHYIITAPFVFLRNQWRLNRPENNWLAAAMIIVLCTSFCVIFFLAFPKFVDRCYVYGQKHIAVPAQRFQRQTYSKISQWSGDLHDWSYAKWQALSNNWVHVGTQTK</sequence>
<keyword evidence="2" id="KW-1133">Transmembrane helix</keyword>
<feature type="transmembrane region" description="Helical" evidence="2">
    <location>
        <begin position="207"/>
        <end position="226"/>
    </location>
</feature>
<organism evidence="3 4">
    <name type="scientific">Caenorhabditis elegans</name>
    <dbReference type="NCBI Taxonomy" id="6239"/>
    <lineage>
        <taxon>Eukaryota</taxon>
        <taxon>Metazoa</taxon>
        <taxon>Ecdysozoa</taxon>
        <taxon>Nematoda</taxon>
        <taxon>Chromadorea</taxon>
        <taxon>Rhabditida</taxon>
        <taxon>Rhabditina</taxon>
        <taxon>Rhabditomorpha</taxon>
        <taxon>Rhabditoidea</taxon>
        <taxon>Rhabditidae</taxon>
        <taxon>Peloderinae</taxon>
        <taxon>Caenorhabditis</taxon>
    </lineage>
</organism>
<keyword evidence="6" id="KW-1267">Proteomics identification</keyword>
<dbReference type="InParanoid" id="O02155"/>
<gene>
    <name evidence="3" type="ORF">CELE_T09B4.5</name>
    <name evidence="3 5" type="ORF">T09B4.5</name>
</gene>
<dbReference type="AlphaFoldDB" id="O02155"/>
<dbReference type="PIR" id="T25867">
    <property type="entry name" value="T25867"/>
</dbReference>
<dbReference type="FunCoup" id="O02155">
    <property type="interactions" value="1257"/>
</dbReference>
<evidence type="ECO:0000313" key="3">
    <source>
        <dbReference type="EMBL" id="CCD71990.1"/>
    </source>
</evidence>
<dbReference type="STRING" id="6239.T09B4.5a.1"/>
<dbReference type="AGR" id="WB:WBGene00020379"/>
<feature type="transmembrane region" description="Helical" evidence="2">
    <location>
        <begin position="246"/>
        <end position="267"/>
    </location>
</feature>
<dbReference type="WormBase" id="T09B4.5">
    <property type="protein sequence ID" value="CE13465"/>
    <property type="gene ID" value="WBGene00020379"/>
</dbReference>
<keyword evidence="2" id="KW-0812">Transmembrane</keyword>
<dbReference type="OrthoDB" id="5876625at2759"/>
<dbReference type="Proteomes" id="UP000001940">
    <property type="component" value="Chromosome I"/>
</dbReference>
<feature type="region of interest" description="Disordered" evidence="1">
    <location>
        <begin position="1"/>
        <end position="165"/>
    </location>
</feature>
<feature type="compositionally biased region" description="Low complexity" evidence="1">
    <location>
        <begin position="100"/>
        <end position="115"/>
    </location>
</feature>
<evidence type="ECO:0000313" key="4">
    <source>
        <dbReference type="Proteomes" id="UP000001940"/>
    </source>
</evidence>